<dbReference type="Pfam" id="PF00096">
    <property type="entry name" value="zf-C2H2"/>
    <property type="match status" value="2"/>
</dbReference>
<dbReference type="PROSITE" id="PS50157">
    <property type="entry name" value="ZINC_FINGER_C2H2_2"/>
    <property type="match status" value="3"/>
</dbReference>
<dbReference type="SUPFAM" id="SSF54695">
    <property type="entry name" value="POZ domain"/>
    <property type="match status" value="1"/>
</dbReference>
<evidence type="ECO:0000259" key="10">
    <source>
        <dbReference type="PROSITE" id="PS50157"/>
    </source>
</evidence>
<feature type="domain" description="BTB" evidence="9">
    <location>
        <begin position="34"/>
        <end position="106"/>
    </location>
</feature>
<evidence type="ECO:0000256" key="7">
    <source>
        <dbReference type="PROSITE-ProRule" id="PRU00042"/>
    </source>
</evidence>
<dbReference type="InterPro" id="IPR051095">
    <property type="entry name" value="Dros_DevTransReg"/>
</dbReference>
<dbReference type="FunFam" id="3.30.160.60:FF:001732">
    <property type="entry name" value="Zgc:162936"/>
    <property type="match status" value="1"/>
</dbReference>
<keyword evidence="2" id="KW-0479">Metal-binding</keyword>
<comment type="caution">
    <text evidence="11">The sequence shown here is derived from an EMBL/GenBank/DDBJ whole genome shotgun (WGS) entry which is preliminary data.</text>
</comment>
<feature type="domain" description="C2H2-type" evidence="10">
    <location>
        <begin position="277"/>
        <end position="305"/>
    </location>
</feature>
<comment type="subcellular location">
    <subcellularLocation>
        <location evidence="1">Nucleus</location>
    </subcellularLocation>
</comment>
<keyword evidence="5" id="KW-0862">Zinc</keyword>
<dbReference type="GO" id="GO:0043565">
    <property type="term" value="F:sequence-specific DNA binding"/>
    <property type="evidence" value="ECO:0007669"/>
    <property type="project" value="UniProtKB-ARBA"/>
</dbReference>
<evidence type="ECO:0000256" key="6">
    <source>
        <dbReference type="ARBA" id="ARBA00023242"/>
    </source>
</evidence>
<keyword evidence="3" id="KW-0677">Repeat</keyword>
<dbReference type="PROSITE" id="PS00028">
    <property type="entry name" value="ZINC_FINGER_C2H2_1"/>
    <property type="match status" value="4"/>
</dbReference>
<reference evidence="11 12" key="1">
    <citation type="submission" date="2024-07" db="EMBL/GenBank/DDBJ databases">
        <title>Chromosome-level genome assembly of the water stick insect Ranatra chinensis (Heteroptera: Nepidae).</title>
        <authorList>
            <person name="Liu X."/>
        </authorList>
    </citation>
    <scope>NUCLEOTIDE SEQUENCE [LARGE SCALE GENOMIC DNA]</scope>
    <source>
        <strain evidence="11">Cailab_2021Rc</strain>
        <tissue evidence="11">Muscle</tissue>
    </source>
</reference>
<dbReference type="GO" id="GO:0048513">
    <property type="term" value="P:animal organ development"/>
    <property type="evidence" value="ECO:0007669"/>
    <property type="project" value="UniProtKB-ARBA"/>
</dbReference>
<dbReference type="InterPro" id="IPR000210">
    <property type="entry name" value="BTB/POZ_dom"/>
</dbReference>
<evidence type="ECO:0000256" key="5">
    <source>
        <dbReference type="ARBA" id="ARBA00022833"/>
    </source>
</evidence>
<dbReference type="Proteomes" id="UP001558652">
    <property type="component" value="Unassembled WGS sequence"/>
</dbReference>
<feature type="region of interest" description="Disordered" evidence="8">
    <location>
        <begin position="128"/>
        <end position="169"/>
    </location>
</feature>
<dbReference type="Pfam" id="PF12874">
    <property type="entry name" value="zf-met"/>
    <property type="match status" value="1"/>
</dbReference>
<dbReference type="PANTHER" id="PTHR23110">
    <property type="entry name" value="BTB DOMAIN TRANSCRIPTION FACTOR"/>
    <property type="match status" value="1"/>
</dbReference>
<evidence type="ECO:0000259" key="9">
    <source>
        <dbReference type="PROSITE" id="PS50097"/>
    </source>
</evidence>
<dbReference type="InterPro" id="IPR013087">
    <property type="entry name" value="Znf_C2H2_type"/>
</dbReference>
<evidence type="ECO:0000313" key="12">
    <source>
        <dbReference type="Proteomes" id="UP001558652"/>
    </source>
</evidence>
<feature type="region of interest" description="Disordered" evidence="8">
    <location>
        <begin position="246"/>
        <end position="274"/>
    </location>
</feature>
<dbReference type="Gene3D" id="3.30.710.10">
    <property type="entry name" value="Potassium Channel Kv1.1, Chain A"/>
    <property type="match status" value="1"/>
</dbReference>
<dbReference type="SMART" id="SM00225">
    <property type="entry name" value="BTB"/>
    <property type="match status" value="1"/>
</dbReference>
<name>A0ABD0YKG6_9HEMI</name>
<evidence type="ECO:0000256" key="4">
    <source>
        <dbReference type="ARBA" id="ARBA00022771"/>
    </source>
</evidence>
<evidence type="ECO:0000256" key="3">
    <source>
        <dbReference type="ARBA" id="ARBA00022737"/>
    </source>
</evidence>
<keyword evidence="4 7" id="KW-0863">Zinc-finger</keyword>
<dbReference type="Gene3D" id="3.30.160.60">
    <property type="entry name" value="Classic Zinc Finger"/>
    <property type="match status" value="3"/>
</dbReference>
<dbReference type="SUPFAM" id="SSF57667">
    <property type="entry name" value="beta-beta-alpha zinc fingers"/>
    <property type="match status" value="2"/>
</dbReference>
<dbReference type="AlphaFoldDB" id="A0ABD0YKG6"/>
<keyword evidence="12" id="KW-1185">Reference proteome</keyword>
<sequence>MATVLAENYQLKWHSHSAHLHTSVATLYRSDNFTDVTLVTTDGRYLAAHKFVLSACSAYLNRILHITCLGANTNSNVVVVLPPDISYRTLAILLQYMYSGEATVSNDQLNGVLKAGEILRIKGLCRNKDKRPSSDSGRKDKSQAEKLIEHENSGESSKEGSPINTGSDIQIEENMKIELLVKEEPLDWDDQDESCENNQQDIEQSISFKSERQSPDNDDSNLYAPLTCDLCQETFTTPALWVRHIEKHPPTDVPRKRRKKTAGSDDQDDESSEFPPLRCELCQEVFGSPGDWVRHIQSAHTEEQLAVSNSAATTRRKSSSHSGGRETCPSCMKTFPSHASMLIHSRTHTGEKPYVCCVCEKGFNVKSNLLRHLRTLHDHLINPGNVSTNGTIKPKKVYLPELQI</sequence>
<dbReference type="GO" id="GO:0003006">
    <property type="term" value="P:developmental process involved in reproduction"/>
    <property type="evidence" value="ECO:0007669"/>
    <property type="project" value="UniProtKB-ARBA"/>
</dbReference>
<feature type="compositionally biased region" description="Basic and acidic residues" evidence="8">
    <location>
        <begin position="128"/>
        <end position="158"/>
    </location>
</feature>
<protein>
    <submittedName>
        <fullName evidence="11">Uncharacterized protein</fullName>
    </submittedName>
</protein>
<accession>A0ABD0YKG6</accession>
<proteinExistence type="predicted"/>
<feature type="domain" description="C2H2-type" evidence="10">
    <location>
        <begin position="326"/>
        <end position="353"/>
    </location>
</feature>
<dbReference type="InterPro" id="IPR036236">
    <property type="entry name" value="Znf_C2H2_sf"/>
</dbReference>
<dbReference type="GO" id="GO:0045893">
    <property type="term" value="P:positive regulation of DNA-templated transcription"/>
    <property type="evidence" value="ECO:0007669"/>
    <property type="project" value="UniProtKB-ARBA"/>
</dbReference>
<keyword evidence="6" id="KW-0539">Nucleus</keyword>
<dbReference type="Pfam" id="PF00651">
    <property type="entry name" value="BTB"/>
    <property type="match status" value="1"/>
</dbReference>
<dbReference type="InterPro" id="IPR011333">
    <property type="entry name" value="SKP1/BTB/POZ_sf"/>
</dbReference>
<dbReference type="GO" id="GO:0005634">
    <property type="term" value="C:nucleus"/>
    <property type="evidence" value="ECO:0007669"/>
    <property type="project" value="UniProtKB-SubCell"/>
</dbReference>
<evidence type="ECO:0000313" key="11">
    <source>
        <dbReference type="EMBL" id="KAL1131776.1"/>
    </source>
</evidence>
<dbReference type="SMART" id="SM00355">
    <property type="entry name" value="ZnF_C2H2"/>
    <property type="match status" value="4"/>
</dbReference>
<gene>
    <name evidence="11" type="ORF">AAG570_011389</name>
</gene>
<evidence type="ECO:0000256" key="2">
    <source>
        <dbReference type="ARBA" id="ARBA00022723"/>
    </source>
</evidence>
<dbReference type="PANTHER" id="PTHR23110:SF93">
    <property type="entry name" value="ZINC FINGER AND BTB DOMAIN-CONTAINING PROTEIN 14-LIKE PROTEIN"/>
    <property type="match status" value="1"/>
</dbReference>
<feature type="domain" description="C2H2-type" evidence="10">
    <location>
        <begin position="354"/>
        <end position="377"/>
    </location>
</feature>
<dbReference type="CDD" id="cd18315">
    <property type="entry name" value="BTB_POZ_BAB-like"/>
    <property type="match status" value="1"/>
</dbReference>
<dbReference type="PROSITE" id="PS50097">
    <property type="entry name" value="BTB"/>
    <property type="match status" value="1"/>
</dbReference>
<feature type="region of interest" description="Disordered" evidence="8">
    <location>
        <begin position="303"/>
        <end position="328"/>
    </location>
</feature>
<dbReference type="GO" id="GO:0048666">
    <property type="term" value="P:neuron development"/>
    <property type="evidence" value="ECO:0007669"/>
    <property type="project" value="UniProtKB-ARBA"/>
</dbReference>
<evidence type="ECO:0000256" key="8">
    <source>
        <dbReference type="SAM" id="MobiDB-lite"/>
    </source>
</evidence>
<dbReference type="GO" id="GO:0005694">
    <property type="term" value="C:chromosome"/>
    <property type="evidence" value="ECO:0007669"/>
    <property type="project" value="UniProtKB-ARBA"/>
</dbReference>
<dbReference type="EMBL" id="JBFDAA010000006">
    <property type="protein sequence ID" value="KAL1131776.1"/>
    <property type="molecule type" value="Genomic_DNA"/>
</dbReference>
<evidence type="ECO:0000256" key="1">
    <source>
        <dbReference type="ARBA" id="ARBA00004123"/>
    </source>
</evidence>
<organism evidence="11 12">
    <name type="scientific">Ranatra chinensis</name>
    <dbReference type="NCBI Taxonomy" id="642074"/>
    <lineage>
        <taxon>Eukaryota</taxon>
        <taxon>Metazoa</taxon>
        <taxon>Ecdysozoa</taxon>
        <taxon>Arthropoda</taxon>
        <taxon>Hexapoda</taxon>
        <taxon>Insecta</taxon>
        <taxon>Pterygota</taxon>
        <taxon>Neoptera</taxon>
        <taxon>Paraneoptera</taxon>
        <taxon>Hemiptera</taxon>
        <taxon>Heteroptera</taxon>
        <taxon>Panheteroptera</taxon>
        <taxon>Nepomorpha</taxon>
        <taxon>Nepidae</taxon>
        <taxon>Ranatrinae</taxon>
        <taxon>Ranatra</taxon>
    </lineage>
</organism>
<dbReference type="GO" id="GO:0008270">
    <property type="term" value="F:zinc ion binding"/>
    <property type="evidence" value="ECO:0007669"/>
    <property type="project" value="UniProtKB-KW"/>
</dbReference>